<reference evidence="2" key="1">
    <citation type="submission" date="2023-11" db="EMBL/GenBank/DDBJ databases">
        <authorList>
            <person name="De Vega J J."/>
            <person name="De Vega J J."/>
        </authorList>
    </citation>
    <scope>NUCLEOTIDE SEQUENCE</scope>
</reference>
<evidence type="ECO:0008006" key="4">
    <source>
        <dbReference type="Google" id="ProtNLM"/>
    </source>
</evidence>
<dbReference type="Proteomes" id="UP001295794">
    <property type="component" value="Unassembled WGS sequence"/>
</dbReference>
<dbReference type="InterPro" id="IPR006461">
    <property type="entry name" value="PLAC_motif_containing"/>
</dbReference>
<accession>A0AAD2HB33</accession>
<name>A0AAD2HB33_9AGAR</name>
<keyword evidence="3" id="KW-1185">Reference proteome</keyword>
<protein>
    <recommendedName>
        <fullName evidence="4">PLAC8-domain-containing protein</fullName>
    </recommendedName>
</protein>
<dbReference type="PANTHER" id="PTHR15907">
    <property type="entry name" value="DUF614 FAMILY PROTEIN-RELATED"/>
    <property type="match status" value="1"/>
</dbReference>
<dbReference type="AlphaFoldDB" id="A0AAD2HB33"/>
<organism evidence="2 3">
    <name type="scientific">Mycena citricolor</name>
    <dbReference type="NCBI Taxonomy" id="2018698"/>
    <lineage>
        <taxon>Eukaryota</taxon>
        <taxon>Fungi</taxon>
        <taxon>Dikarya</taxon>
        <taxon>Basidiomycota</taxon>
        <taxon>Agaricomycotina</taxon>
        <taxon>Agaricomycetes</taxon>
        <taxon>Agaricomycetidae</taxon>
        <taxon>Agaricales</taxon>
        <taxon>Marasmiineae</taxon>
        <taxon>Mycenaceae</taxon>
        <taxon>Mycena</taxon>
    </lineage>
</organism>
<dbReference type="NCBIfam" id="TIGR01571">
    <property type="entry name" value="A_thal_Cys_rich"/>
    <property type="match status" value="1"/>
</dbReference>
<comment type="caution">
    <text evidence="2">The sequence shown here is derived from an EMBL/GenBank/DDBJ whole genome shotgun (WGS) entry which is preliminary data.</text>
</comment>
<evidence type="ECO:0000313" key="3">
    <source>
        <dbReference type="Proteomes" id="UP001295794"/>
    </source>
</evidence>
<evidence type="ECO:0000256" key="1">
    <source>
        <dbReference type="SAM" id="MobiDB-lite"/>
    </source>
</evidence>
<feature type="region of interest" description="Disordered" evidence="1">
    <location>
        <begin position="1"/>
        <end position="29"/>
    </location>
</feature>
<proteinExistence type="predicted"/>
<dbReference type="Pfam" id="PF04749">
    <property type="entry name" value="PLAC8"/>
    <property type="match status" value="1"/>
</dbReference>
<dbReference type="EMBL" id="CAVNYO010000181">
    <property type="protein sequence ID" value="CAK5272347.1"/>
    <property type="molecule type" value="Genomic_DNA"/>
</dbReference>
<evidence type="ECO:0000313" key="2">
    <source>
        <dbReference type="EMBL" id="CAK5272347.1"/>
    </source>
</evidence>
<sequence length="155" mass="16568">MSQQPQPTMAMQIGPGGNRNALNKPINSSGKREWSESLLGCSGDCGTFCSACFCPCIAYGKNAQRLAHLENEGTPHPDGGSCCSSMCLTHMLLTSLLGLGAILQCKNRGATRERYGIEGGGCGDCCTSYWCAPCDITQVSREIELEEKSLMGNKY</sequence>
<gene>
    <name evidence="2" type="ORF">MYCIT1_LOCUS17976</name>
</gene>